<comment type="subcellular location">
    <subcellularLocation>
        <location evidence="1">Membrane</location>
        <topology evidence="1">Multi-pass membrane protein</topology>
    </subcellularLocation>
</comment>
<dbReference type="GO" id="GO:0000271">
    <property type="term" value="P:polysaccharide biosynthetic process"/>
    <property type="evidence" value="ECO:0007669"/>
    <property type="project" value="InterPro"/>
</dbReference>
<evidence type="ECO:0000256" key="4">
    <source>
        <dbReference type="ARBA" id="ARBA00022989"/>
    </source>
</evidence>
<evidence type="ECO:0000256" key="3">
    <source>
        <dbReference type="ARBA" id="ARBA00022692"/>
    </source>
</evidence>
<organism evidence="8 9">
    <name type="scientific">Ktedonospora formicarum</name>
    <dbReference type="NCBI Taxonomy" id="2778364"/>
    <lineage>
        <taxon>Bacteria</taxon>
        <taxon>Bacillati</taxon>
        <taxon>Chloroflexota</taxon>
        <taxon>Ktedonobacteria</taxon>
        <taxon>Ktedonobacterales</taxon>
        <taxon>Ktedonobacteraceae</taxon>
        <taxon>Ktedonospora</taxon>
    </lineage>
</organism>
<comment type="similarity">
    <text evidence="2">Belongs to the GtrA family.</text>
</comment>
<keyword evidence="5 6" id="KW-0472">Membrane</keyword>
<name>A0A8J3HW54_9CHLR</name>
<evidence type="ECO:0000256" key="6">
    <source>
        <dbReference type="SAM" id="Phobius"/>
    </source>
</evidence>
<dbReference type="InterPro" id="IPR051401">
    <property type="entry name" value="GtrA_CellWall_Glycosyl"/>
</dbReference>
<dbReference type="GO" id="GO:0005886">
    <property type="term" value="C:plasma membrane"/>
    <property type="evidence" value="ECO:0007669"/>
    <property type="project" value="TreeGrafter"/>
</dbReference>
<dbReference type="RefSeq" id="WP_220192598.1">
    <property type="nucleotide sequence ID" value="NZ_BNJF01000001.1"/>
</dbReference>
<dbReference type="PANTHER" id="PTHR38459:SF1">
    <property type="entry name" value="PROPHAGE BACTOPRENOL-LINKED GLUCOSE TRANSLOCASE HOMOLOG"/>
    <property type="match status" value="1"/>
</dbReference>
<feature type="transmembrane region" description="Helical" evidence="6">
    <location>
        <begin position="135"/>
        <end position="156"/>
    </location>
</feature>
<protein>
    <recommendedName>
        <fullName evidence="7">GtrA/DPMS transmembrane domain-containing protein</fullName>
    </recommendedName>
</protein>
<keyword evidence="3 6" id="KW-0812">Transmembrane</keyword>
<evidence type="ECO:0000256" key="2">
    <source>
        <dbReference type="ARBA" id="ARBA00009399"/>
    </source>
</evidence>
<dbReference type="EMBL" id="BNJF01000001">
    <property type="protein sequence ID" value="GHO43111.1"/>
    <property type="molecule type" value="Genomic_DNA"/>
</dbReference>
<dbReference type="AlphaFoldDB" id="A0A8J3HW54"/>
<dbReference type="Pfam" id="PF04138">
    <property type="entry name" value="GtrA_DPMS_TM"/>
    <property type="match status" value="1"/>
</dbReference>
<keyword evidence="4 6" id="KW-1133">Transmembrane helix</keyword>
<dbReference type="InterPro" id="IPR007267">
    <property type="entry name" value="GtrA_DPMS_TM"/>
</dbReference>
<evidence type="ECO:0000256" key="1">
    <source>
        <dbReference type="ARBA" id="ARBA00004141"/>
    </source>
</evidence>
<reference evidence="8" key="1">
    <citation type="submission" date="2020-10" db="EMBL/GenBank/DDBJ databases">
        <title>Taxonomic study of unclassified bacteria belonging to the class Ktedonobacteria.</title>
        <authorList>
            <person name="Yabe S."/>
            <person name="Wang C.M."/>
            <person name="Zheng Y."/>
            <person name="Sakai Y."/>
            <person name="Cavaletti L."/>
            <person name="Monciardini P."/>
            <person name="Donadio S."/>
        </authorList>
    </citation>
    <scope>NUCLEOTIDE SEQUENCE</scope>
    <source>
        <strain evidence="8">SOSP1-1</strain>
    </source>
</reference>
<dbReference type="Proteomes" id="UP000612362">
    <property type="component" value="Unassembled WGS sequence"/>
</dbReference>
<feature type="transmembrane region" description="Helical" evidence="6">
    <location>
        <begin position="95"/>
        <end position="114"/>
    </location>
</feature>
<gene>
    <name evidence="8" type="ORF">KSX_12740</name>
</gene>
<evidence type="ECO:0000313" key="9">
    <source>
        <dbReference type="Proteomes" id="UP000612362"/>
    </source>
</evidence>
<keyword evidence="9" id="KW-1185">Reference proteome</keyword>
<accession>A0A8J3HW54</accession>
<feature type="domain" description="GtrA/DPMS transmembrane" evidence="7">
    <location>
        <begin position="65"/>
        <end position="187"/>
    </location>
</feature>
<evidence type="ECO:0000259" key="7">
    <source>
        <dbReference type="Pfam" id="PF04138"/>
    </source>
</evidence>
<evidence type="ECO:0000256" key="5">
    <source>
        <dbReference type="ARBA" id="ARBA00023136"/>
    </source>
</evidence>
<feature type="transmembrane region" description="Helical" evidence="6">
    <location>
        <begin position="162"/>
        <end position="180"/>
    </location>
</feature>
<proteinExistence type="inferred from homology"/>
<sequence>MSLSNLEEVSVASVLTEEQTAPTTPVIAPTRSYRPYPWKVANQLLDLVDDLTGGRAGMIQRLGTYVFIGGLAALANLFFFFVFNHYVPIANDQARNVFAFICATEISILVNFGLNDYFTFRHMDGGRDRSRLQRCWRFHLTSVSGSVLTFLIQFGLSQFAHVWPFFAQAIALILVLFYNFSAHHFFTYRRVKKVASAE</sequence>
<comment type="caution">
    <text evidence="8">The sequence shown here is derived from an EMBL/GenBank/DDBJ whole genome shotgun (WGS) entry which is preliminary data.</text>
</comment>
<feature type="transmembrane region" description="Helical" evidence="6">
    <location>
        <begin position="62"/>
        <end position="83"/>
    </location>
</feature>
<evidence type="ECO:0000313" key="8">
    <source>
        <dbReference type="EMBL" id="GHO43111.1"/>
    </source>
</evidence>
<dbReference type="PANTHER" id="PTHR38459">
    <property type="entry name" value="PROPHAGE BACTOPRENOL-LINKED GLUCOSE TRANSLOCASE HOMOLOG"/>
    <property type="match status" value="1"/>
</dbReference>